<evidence type="ECO:0000313" key="3">
    <source>
        <dbReference type="EMBL" id="RWR73264.1"/>
    </source>
</evidence>
<evidence type="ECO:0000313" key="4">
    <source>
        <dbReference type="Proteomes" id="UP000283530"/>
    </source>
</evidence>
<dbReference type="Gene3D" id="3.30.70.270">
    <property type="match status" value="1"/>
</dbReference>
<sequence>MADGEDNQKRPIKESFIPLHTEQPSSILYPPNTAGNFTLAAQLLNMVPHYHGLPNEDPYLHIKEFFELAPKPPKDEFKSLVTQFIQSSQANFQQHNQAITNTQQSLAKLEAKSDKRSTDTAGTPIQVTTSKEPERVYKSVPPYPQRLRQEKKSQFTQDIFETLRKVEINIPLIDAIKQIPSYAKFIKELCTNKRRFRDHEEVKLTEEVSAVLLRKLPLKLQDPVSFTIPCKIGNHMSEKALLDLGSSINLLPFSVYAYLGLEELKPTSITLQLADRSVKHPRGILEDILVKVGEFILPTDFMVLDMESVSMPHHLSIILGRPFMATAGSKIDVQKGTIEMKVNGQQIEFKVFEAMKMPRDEDCFQIEVIEQAIEEVFPRAHGCKEELDTCIQQGLIKSEIVQNSDELEAALMGIVNQLEVLPSIPSKYSNSYETLGSSTKQPVPSVIKAPELELKPLPTHLKYAFLGEHETLPCIIASDLSSDEESKLLKVLKAHKTALGWSITDIKGISPTMCMHRILLEEKSKTTREAQRRLNPHMKEVVKAKILKLLDVGIIYPISDSKWVSPVQVVPKKSGMTVVKNEHDELIPIRVTTGWMVCIDYRKLNTTTRKDHFPLPFIDQMLERRAGHSHYCFLDGYSGYNQIPIAPEDQEKTTFTCPFGTFAYRRMPFGLCNAPATFQRCMMSIFSDMVKRFIEVFMDDFSVFGSSFDNCLYHLKFVLKRCVECNLVLNWEKWHFMVKHGIVLGRGDKQGDTGG</sequence>
<dbReference type="InterPro" id="IPR021109">
    <property type="entry name" value="Peptidase_aspartic_dom_sf"/>
</dbReference>
<dbReference type="OrthoDB" id="778454at2759"/>
<keyword evidence="3" id="KW-0548">Nucleotidyltransferase</keyword>
<dbReference type="Gene3D" id="2.40.70.10">
    <property type="entry name" value="Acid Proteases"/>
    <property type="match status" value="1"/>
</dbReference>
<keyword evidence="4" id="KW-1185">Reference proteome</keyword>
<dbReference type="CDD" id="cd01647">
    <property type="entry name" value="RT_LTR"/>
    <property type="match status" value="1"/>
</dbReference>
<dbReference type="PANTHER" id="PTHR24559">
    <property type="entry name" value="TRANSPOSON TY3-I GAG-POL POLYPROTEIN"/>
    <property type="match status" value="1"/>
</dbReference>
<evidence type="ECO:0000259" key="2">
    <source>
        <dbReference type="Pfam" id="PF00078"/>
    </source>
</evidence>
<dbReference type="Proteomes" id="UP000283530">
    <property type="component" value="Unassembled WGS sequence"/>
</dbReference>
<dbReference type="Pfam" id="PF00078">
    <property type="entry name" value="RVT_1"/>
    <property type="match status" value="1"/>
</dbReference>
<keyword evidence="3" id="KW-0808">Transferase</keyword>
<dbReference type="PANTHER" id="PTHR24559:SF444">
    <property type="entry name" value="REVERSE TRANSCRIPTASE DOMAIN-CONTAINING PROTEIN"/>
    <property type="match status" value="1"/>
</dbReference>
<dbReference type="InterPro" id="IPR043128">
    <property type="entry name" value="Rev_trsase/Diguanyl_cyclase"/>
</dbReference>
<dbReference type="Gene3D" id="3.10.10.10">
    <property type="entry name" value="HIV Type 1 Reverse Transcriptase, subunit A, domain 1"/>
    <property type="match status" value="1"/>
</dbReference>
<dbReference type="SUPFAM" id="SSF56672">
    <property type="entry name" value="DNA/RNA polymerases"/>
    <property type="match status" value="1"/>
</dbReference>
<dbReference type="EMBL" id="QPKB01000001">
    <property type="protein sequence ID" value="RWR73264.1"/>
    <property type="molecule type" value="Genomic_DNA"/>
</dbReference>
<evidence type="ECO:0000256" key="1">
    <source>
        <dbReference type="SAM" id="MobiDB-lite"/>
    </source>
</evidence>
<dbReference type="AlphaFoldDB" id="A0A3S3NQK9"/>
<dbReference type="STRING" id="337451.A0A3S3NQK9"/>
<keyword evidence="3" id="KW-0239">DNA-directed DNA polymerase</keyword>
<dbReference type="GO" id="GO:0003887">
    <property type="term" value="F:DNA-directed DNA polymerase activity"/>
    <property type="evidence" value="ECO:0007669"/>
    <property type="project" value="UniProtKB-KW"/>
</dbReference>
<proteinExistence type="predicted"/>
<organism evidence="3 4">
    <name type="scientific">Cinnamomum micranthum f. kanehirae</name>
    <dbReference type="NCBI Taxonomy" id="337451"/>
    <lineage>
        <taxon>Eukaryota</taxon>
        <taxon>Viridiplantae</taxon>
        <taxon>Streptophyta</taxon>
        <taxon>Embryophyta</taxon>
        <taxon>Tracheophyta</taxon>
        <taxon>Spermatophyta</taxon>
        <taxon>Magnoliopsida</taxon>
        <taxon>Magnoliidae</taxon>
        <taxon>Laurales</taxon>
        <taxon>Lauraceae</taxon>
        <taxon>Cinnamomum</taxon>
    </lineage>
</organism>
<dbReference type="CDD" id="cd00303">
    <property type="entry name" value="retropepsin_like"/>
    <property type="match status" value="1"/>
</dbReference>
<accession>A0A3S3NQK9</accession>
<feature type="domain" description="Reverse transcriptase" evidence="2">
    <location>
        <begin position="596"/>
        <end position="740"/>
    </location>
</feature>
<dbReference type="InterPro" id="IPR000477">
    <property type="entry name" value="RT_dom"/>
</dbReference>
<dbReference type="InterPro" id="IPR043502">
    <property type="entry name" value="DNA/RNA_pol_sf"/>
</dbReference>
<protein>
    <submittedName>
        <fullName evidence="3">DNA-directed DNA polymerase</fullName>
    </submittedName>
</protein>
<gene>
    <name evidence="3" type="ORF">CKAN_00152600</name>
</gene>
<dbReference type="InterPro" id="IPR053134">
    <property type="entry name" value="RNA-dir_DNA_polymerase"/>
</dbReference>
<feature type="compositionally biased region" description="Polar residues" evidence="1">
    <location>
        <begin position="119"/>
        <end position="130"/>
    </location>
</feature>
<reference evidence="3 4" key="1">
    <citation type="journal article" date="2019" name="Nat. Plants">
        <title>Stout camphor tree genome fills gaps in understanding of flowering plant genome evolution.</title>
        <authorList>
            <person name="Chaw S.M."/>
            <person name="Liu Y.C."/>
            <person name="Wu Y.W."/>
            <person name="Wang H.Y."/>
            <person name="Lin C.I."/>
            <person name="Wu C.S."/>
            <person name="Ke H.M."/>
            <person name="Chang L.Y."/>
            <person name="Hsu C.Y."/>
            <person name="Yang H.T."/>
            <person name="Sudianto E."/>
            <person name="Hsu M.H."/>
            <person name="Wu K.P."/>
            <person name="Wang L.N."/>
            <person name="Leebens-Mack J.H."/>
            <person name="Tsai I.J."/>
        </authorList>
    </citation>
    <scope>NUCLEOTIDE SEQUENCE [LARGE SCALE GENOMIC DNA]</scope>
    <source>
        <strain evidence="4">cv. Chaw 1501</strain>
        <tissue evidence="3">Young leaves</tissue>
    </source>
</reference>
<name>A0A3S3NQK9_9MAGN</name>
<feature type="region of interest" description="Disordered" evidence="1">
    <location>
        <begin position="111"/>
        <end position="133"/>
    </location>
</feature>
<comment type="caution">
    <text evidence="3">The sequence shown here is derived from an EMBL/GenBank/DDBJ whole genome shotgun (WGS) entry which is preliminary data.</text>
</comment>